<keyword evidence="7" id="KW-0433">Leucine-rich repeat</keyword>
<evidence type="ECO:0000256" key="4">
    <source>
        <dbReference type="ARBA" id="ARBA00017012"/>
    </source>
</evidence>
<evidence type="ECO:0000256" key="11">
    <source>
        <dbReference type="ARBA" id="ARBA00023157"/>
    </source>
</evidence>
<dbReference type="SUPFAM" id="SSF52058">
    <property type="entry name" value="L domain-like"/>
    <property type="match status" value="1"/>
</dbReference>
<dbReference type="InterPro" id="IPR000372">
    <property type="entry name" value="LRRNT"/>
</dbReference>
<evidence type="ECO:0000256" key="5">
    <source>
        <dbReference type="ARBA" id="ARBA00022525"/>
    </source>
</evidence>
<dbReference type="OrthoDB" id="1055097at2759"/>
<evidence type="ECO:0000256" key="6">
    <source>
        <dbReference type="ARBA" id="ARBA00022530"/>
    </source>
</evidence>
<evidence type="ECO:0000256" key="14">
    <source>
        <dbReference type="PIRSR" id="PIRSR002490-1"/>
    </source>
</evidence>
<dbReference type="Pfam" id="PF13306">
    <property type="entry name" value="LRR_5"/>
    <property type="match status" value="1"/>
</dbReference>
<keyword evidence="12" id="KW-0325">Glycoprotein</keyword>
<dbReference type="InterPro" id="IPR026906">
    <property type="entry name" value="LRR_5"/>
</dbReference>
<keyword evidence="9" id="KW-0677">Repeat</keyword>
<evidence type="ECO:0000256" key="9">
    <source>
        <dbReference type="ARBA" id="ARBA00022737"/>
    </source>
</evidence>
<dbReference type="GeneTree" id="ENSGT00940000155311"/>
<accession>A0A3B3QTF4</accession>
<evidence type="ECO:0000256" key="8">
    <source>
        <dbReference type="ARBA" id="ARBA00022729"/>
    </source>
</evidence>
<keyword evidence="18" id="KW-1185">Reference proteome</keyword>
<evidence type="ECO:0000313" key="17">
    <source>
        <dbReference type="Ensembl" id="ENSPKIP00000008900.1"/>
    </source>
</evidence>
<dbReference type="Gene3D" id="3.80.10.10">
    <property type="entry name" value="Ribonuclease Inhibitor"/>
    <property type="match status" value="1"/>
</dbReference>
<reference evidence="17" key="2">
    <citation type="submission" date="2025-09" db="UniProtKB">
        <authorList>
            <consortium name="Ensembl"/>
        </authorList>
    </citation>
    <scope>IDENTIFICATION</scope>
</reference>
<feature type="disulfide bond" evidence="14">
    <location>
        <begin position="101"/>
        <end position="107"/>
    </location>
</feature>
<evidence type="ECO:0000256" key="2">
    <source>
        <dbReference type="ARBA" id="ARBA00004498"/>
    </source>
</evidence>
<comment type="subcellular location">
    <subcellularLocation>
        <location evidence="2 13 15">Secreted</location>
        <location evidence="2 13 15">Extracellular space</location>
        <location evidence="2 13 15">Extracellular matrix</location>
    </subcellularLocation>
</comment>
<evidence type="ECO:0000256" key="15">
    <source>
        <dbReference type="RuleBase" id="RU364096"/>
    </source>
</evidence>
<evidence type="ECO:0000256" key="3">
    <source>
        <dbReference type="ARBA" id="ARBA00009811"/>
    </source>
</evidence>
<dbReference type="InterPro" id="IPR050333">
    <property type="entry name" value="SLRP"/>
</dbReference>
<dbReference type="Pfam" id="PF13855">
    <property type="entry name" value="LRR_8"/>
    <property type="match status" value="2"/>
</dbReference>
<feature type="disulfide bond" evidence="14">
    <location>
        <begin position="105"/>
        <end position="114"/>
    </location>
</feature>
<dbReference type="PANTHER" id="PTHR45712:SF11">
    <property type="entry name" value="BIGLYCAN"/>
    <property type="match status" value="1"/>
</dbReference>
<dbReference type="GO" id="GO:0005615">
    <property type="term" value="C:extracellular space"/>
    <property type="evidence" value="ECO:0007669"/>
    <property type="project" value="TreeGrafter"/>
</dbReference>
<evidence type="ECO:0000313" key="18">
    <source>
        <dbReference type="Proteomes" id="UP000261540"/>
    </source>
</evidence>
<keyword evidence="10" id="KW-0654">Proteoglycan</keyword>
<dbReference type="PANTHER" id="PTHR45712">
    <property type="entry name" value="AGAP008170-PA"/>
    <property type="match status" value="1"/>
</dbReference>
<dbReference type="CTD" id="431774"/>
<evidence type="ECO:0000256" key="12">
    <source>
        <dbReference type="ARBA" id="ARBA00023180"/>
    </source>
</evidence>
<keyword evidence="6 13" id="KW-0272">Extracellular matrix</keyword>
<dbReference type="PROSITE" id="PS51450">
    <property type="entry name" value="LRR"/>
    <property type="match status" value="3"/>
</dbReference>
<dbReference type="InterPro" id="IPR016352">
    <property type="entry name" value="SLRP_I_decor/aspor/byglycan"/>
</dbReference>
<evidence type="ECO:0000256" key="13">
    <source>
        <dbReference type="PIRNR" id="PIRNR002490"/>
    </source>
</evidence>
<feature type="disulfide bond" evidence="14">
    <location>
        <begin position="359"/>
        <end position="392"/>
    </location>
</feature>
<dbReference type="SMART" id="SM00013">
    <property type="entry name" value="LRRNT"/>
    <property type="match status" value="1"/>
</dbReference>
<evidence type="ECO:0000259" key="16">
    <source>
        <dbReference type="SMART" id="SM00013"/>
    </source>
</evidence>
<comment type="similarity">
    <text evidence="3 13 15">Belongs to the small leucine-rich proteoglycan (SLRP) family. SLRP class I subfamily.</text>
</comment>
<dbReference type="InterPro" id="IPR001611">
    <property type="entry name" value="Leu-rich_rpt"/>
</dbReference>
<comment type="function">
    <text evidence="1 13 15">May be involved in collagen fiber assembly.</text>
</comment>
<keyword evidence="5" id="KW-0964">Secreted</keyword>
<dbReference type="InterPro" id="IPR003591">
    <property type="entry name" value="Leu-rich_rpt_typical-subtyp"/>
</dbReference>
<dbReference type="STRING" id="1676925.ENSPKIP00000008900"/>
<keyword evidence="8" id="KW-0732">Signal</keyword>
<evidence type="ECO:0000256" key="7">
    <source>
        <dbReference type="ARBA" id="ARBA00022614"/>
    </source>
</evidence>
<protein>
    <recommendedName>
        <fullName evidence="4 13">Biglycan</fullName>
    </recommendedName>
</protein>
<proteinExistence type="inferred from homology"/>
<dbReference type="AlphaFoldDB" id="A0A3B3QTF4"/>
<name>A0A3B3QTF4_9TELE</name>
<dbReference type="PIRSF" id="PIRSF002490">
    <property type="entry name" value="SLRP_I"/>
    <property type="match status" value="1"/>
</dbReference>
<reference evidence="17" key="1">
    <citation type="submission" date="2025-08" db="UniProtKB">
        <authorList>
            <consortium name="Ensembl"/>
        </authorList>
    </citation>
    <scope>IDENTIFICATION</scope>
</reference>
<sequence>MSYIRFASPGQNLNISHFQHTLEIPVLLNKGLCLAAMFPSNALLLVLGVVHLLFSVSALPFDQGSFLDFGMDANEEGLTMMRDVEDGSAGGAISFPEEIVCPFACICFNMVVQCSDLNLHYIPREIPHDTRLLDLQNNLIVGLGEHDFEGLSNLETLVLENNQISMVHPQAFLPLQKMKKLYISHNLLTAIPKNLPTSLVELRVNDNFIKRIPHGAFAGLDKMNSIEMGRNPIQNSGFAHGAFYGLTLNYLRISEAKLTAVPKDLPDNLHELHLDYNQIKAIELYDLSRYTSLIRLGLGYNKILTIDHGSLAYLYNLRELHLDNNRLSQVPTGLPYMTQLQVVHLHSNNISEIGLNAFCLDNVGAHQAVYSGISLFSNPVKYWEVDPNAFRCIRNQIGIQFGNASK</sequence>
<feature type="domain" description="LRRNT" evidence="16">
    <location>
        <begin position="100"/>
        <end position="132"/>
    </location>
</feature>
<dbReference type="Pfam" id="PF01462">
    <property type="entry name" value="LRRNT"/>
    <property type="match status" value="1"/>
</dbReference>
<dbReference type="Ensembl" id="ENSPKIT00000032991.1">
    <property type="protein sequence ID" value="ENSPKIP00000008900.1"/>
    <property type="gene ID" value="ENSPKIG00000024209.1"/>
</dbReference>
<dbReference type="SMART" id="SM00369">
    <property type="entry name" value="LRR_TYP"/>
    <property type="match status" value="6"/>
</dbReference>
<evidence type="ECO:0000256" key="1">
    <source>
        <dbReference type="ARBA" id="ARBA00002214"/>
    </source>
</evidence>
<evidence type="ECO:0000256" key="10">
    <source>
        <dbReference type="ARBA" id="ARBA00022974"/>
    </source>
</evidence>
<dbReference type="InterPro" id="IPR032675">
    <property type="entry name" value="LRR_dom_sf"/>
</dbReference>
<dbReference type="KEGG" id="pki:111842289"/>
<dbReference type="Proteomes" id="UP000261540">
    <property type="component" value="Unplaced"/>
</dbReference>
<organism evidence="17 18">
    <name type="scientific">Paramormyrops kingsleyae</name>
    <dbReference type="NCBI Taxonomy" id="1676925"/>
    <lineage>
        <taxon>Eukaryota</taxon>
        <taxon>Metazoa</taxon>
        <taxon>Chordata</taxon>
        <taxon>Craniata</taxon>
        <taxon>Vertebrata</taxon>
        <taxon>Euteleostomi</taxon>
        <taxon>Actinopterygii</taxon>
        <taxon>Neopterygii</taxon>
        <taxon>Teleostei</taxon>
        <taxon>Osteoglossocephala</taxon>
        <taxon>Osteoglossomorpha</taxon>
        <taxon>Osteoglossiformes</taxon>
        <taxon>Mormyridae</taxon>
        <taxon>Paramormyrops</taxon>
    </lineage>
</organism>
<keyword evidence="11 14" id="KW-1015">Disulfide bond</keyword>